<dbReference type="SUPFAM" id="SSF46785">
    <property type="entry name" value="Winged helix' DNA-binding domain"/>
    <property type="match status" value="1"/>
</dbReference>
<dbReference type="CDD" id="cd05466">
    <property type="entry name" value="PBP2_LTTR_substrate"/>
    <property type="match status" value="1"/>
</dbReference>
<evidence type="ECO:0000256" key="2">
    <source>
        <dbReference type="ARBA" id="ARBA00023015"/>
    </source>
</evidence>
<dbReference type="Pfam" id="PF03466">
    <property type="entry name" value="LysR_substrate"/>
    <property type="match status" value="1"/>
</dbReference>
<evidence type="ECO:0000313" key="6">
    <source>
        <dbReference type="EMBL" id="MBA5761201.1"/>
    </source>
</evidence>
<evidence type="ECO:0000259" key="5">
    <source>
        <dbReference type="PROSITE" id="PS50931"/>
    </source>
</evidence>
<keyword evidence="7" id="KW-1185">Reference proteome</keyword>
<dbReference type="RefSeq" id="WP_182106187.1">
    <property type="nucleotide sequence ID" value="NZ_JACFYF010000001.1"/>
</dbReference>
<dbReference type="PANTHER" id="PTHR30126">
    <property type="entry name" value="HTH-TYPE TRANSCRIPTIONAL REGULATOR"/>
    <property type="match status" value="1"/>
</dbReference>
<dbReference type="GO" id="GO:0000976">
    <property type="term" value="F:transcription cis-regulatory region binding"/>
    <property type="evidence" value="ECO:0007669"/>
    <property type="project" value="TreeGrafter"/>
</dbReference>
<accession>A0A7W2FN70</accession>
<evidence type="ECO:0000256" key="1">
    <source>
        <dbReference type="ARBA" id="ARBA00009437"/>
    </source>
</evidence>
<dbReference type="Proteomes" id="UP000571701">
    <property type="component" value="Unassembled WGS sequence"/>
</dbReference>
<evidence type="ECO:0000256" key="3">
    <source>
        <dbReference type="ARBA" id="ARBA00023125"/>
    </source>
</evidence>
<dbReference type="InterPro" id="IPR005119">
    <property type="entry name" value="LysR_subst-bd"/>
</dbReference>
<comment type="similarity">
    <text evidence="1">Belongs to the LysR transcriptional regulatory family.</text>
</comment>
<reference evidence="6 7" key="1">
    <citation type="submission" date="2020-07" db="EMBL/GenBank/DDBJ databases">
        <title>Vibrio marinisediminis sp. nov., isolated from marine sediment.</title>
        <authorList>
            <person name="Ji X."/>
        </authorList>
    </citation>
    <scope>NUCLEOTIDE SEQUENCE [LARGE SCALE GENOMIC DNA]</scope>
    <source>
        <strain evidence="6 7">404</strain>
    </source>
</reference>
<dbReference type="AlphaFoldDB" id="A0A7W2FN70"/>
<dbReference type="Pfam" id="PF00126">
    <property type="entry name" value="HTH_1"/>
    <property type="match status" value="1"/>
</dbReference>
<dbReference type="SUPFAM" id="SSF53850">
    <property type="entry name" value="Periplasmic binding protein-like II"/>
    <property type="match status" value="1"/>
</dbReference>
<keyword evidence="2" id="KW-0805">Transcription regulation</keyword>
<dbReference type="InterPro" id="IPR036388">
    <property type="entry name" value="WH-like_DNA-bd_sf"/>
</dbReference>
<dbReference type="PROSITE" id="PS50931">
    <property type="entry name" value="HTH_LYSR"/>
    <property type="match status" value="1"/>
</dbReference>
<dbReference type="EMBL" id="JACFYF010000001">
    <property type="protein sequence ID" value="MBA5761201.1"/>
    <property type="molecule type" value="Genomic_DNA"/>
</dbReference>
<evidence type="ECO:0000313" key="7">
    <source>
        <dbReference type="Proteomes" id="UP000571701"/>
    </source>
</evidence>
<sequence length="290" mass="31907">MFNLQQLETLIQCVESGSFSAAARKLGKAQSAVSTTIANLEIDTGIEIFDRSTRVPSLTADGKMFYSHAVSLISHSANIKAMVTALSSGVENSVTLVTNDLLLTPELLSVINNFYQHFPHTELSIQIIDNQHIAQYVSQHESAVGLKIWDTTTPTDVDLGLVGYLPTSVVVAKSHQLTRQKVVKLEELSVYRQVVLAETGSPLDITLTSTLTRTNHINVLVSILEQGDAWGIVPDHLLNAQRGLAAIKLLAEEKNFLLHVDRVTRKNQCLGPAMAWLHQQCSKIYNLSRL</sequence>
<keyword evidence="3" id="KW-0238">DNA-binding</keyword>
<dbReference type="PRINTS" id="PR00039">
    <property type="entry name" value="HTHLYSR"/>
</dbReference>
<comment type="caution">
    <text evidence="6">The sequence shown here is derived from an EMBL/GenBank/DDBJ whole genome shotgun (WGS) entry which is preliminary data.</text>
</comment>
<keyword evidence="4" id="KW-0804">Transcription</keyword>
<dbReference type="Gene3D" id="3.40.190.290">
    <property type="match status" value="1"/>
</dbReference>
<proteinExistence type="inferred from homology"/>
<feature type="domain" description="HTH lysR-type" evidence="5">
    <location>
        <begin position="2"/>
        <end position="59"/>
    </location>
</feature>
<dbReference type="PANTHER" id="PTHR30126:SF91">
    <property type="entry name" value="LYSR FAMILY TRANSCRIPTIONAL REGULATOR"/>
    <property type="match status" value="1"/>
</dbReference>
<dbReference type="FunFam" id="1.10.10.10:FF:000001">
    <property type="entry name" value="LysR family transcriptional regulator"/>
    <property type="match status" value="1"/>
</dbReference>
<organism evidence="6 7">
    <name type="scientific">Vibrio marinisediminis</name>
    <dbReference type="NCBI Taxonomy" id="2758441"/>
    <lineage>
        <taxon>Bacteria</taxon>
        <taxon>Pseudomonadati</taxon>
        <taxon>Pseudomonadota</taxon>
        <taxon>Gammaproteobacteria</taxon>
        <taxon>Vibrionales</taxon>
        <taxon>Vibrionaceae</taxon>
        <taxon>Vibrio</taxon>
    </lineage>
</organism>
<dbReference type="GO" id="GO:0003700">
    <property type="term" value="F:DNA-binding transcription factor activity"/>
    <property type="evidence" value="ECO:0007669"/>
    <property type="project" value="InterPro"/>
</dbReference>
<protein>
    <submittedName>
        <fullName evidence="6">LysR family transcriptional regulator</fullName>
    </submittedName>
</protein>
<gene>
    <name evidence="6" type="ORF">H2O73_02505</name>
</gene>
<dbReference type="InterPro" id="IPR036390">
    <property type="entry name" value="WH_DNA-bd_sf"/>
</dbReference>
<dbReference type="InterPro" id="IPR000847">
    <property type="entry name" value="LysR_HTH_N"/>
</dbReference>
<name>A0A7W2FN70_9VIBR</name>
<evidence type="ECO:0000256" key="4">
    <source>
        <dbReference type="ARBA" id="ARBA00023163"/>
    </source>
</evidence>
<dbReference type="Gene3D" id="1.10.10.10">
    <property type="entry name" value="Winged helix-like DNA-binding domain superfamily/Winged helix DNA-binding domain"/>
    <property type="match status" value="1"/>
</dbReference>